<dbReference type="AlphaFoldDB" id="A0A4Z2GBW3"/>
<evidence type="ECO:0000313" key="3">
    <source>
        <dbReference type="Proteomes" id="UP000314294"/>
    </source>
</evidence>
<reference evidence="2 3" key="1">
    <citation type="submission" date="2019-03" db="EMBL/GenBank/DDBJ databases">
        <title>First draft genome of Liparis tanakae, snailfish: a comprehensive survey of snailfish specific genes.</title>
        <authorList>
            <person name="Kim W."/>
            <person name="Song I."/>
            <person name="Jeong J.-H."/>
            <person name="Kim D."/>
            <person name="Kim S."/>
            <person name="Ryu S."/>
            <person name="Song J.Y."/>
            <person name="Lee S.K."/>
        </authorList>
    </citation>
    <scope>NUCLEOTIDE SEQUENCE [LARGE SCALE GENOMIC DNA]</scope>
    <source>
        <tissue evidence="2">Muscle</tissue>
    </source>
</reference>
<keyword evidence="3" id="KW-1185">Reference proteome</keyword>
<organism evidence="2 3">
    <name type="scientific">Liparis tanakae</name>
    <name type="common">Tanaka's snailfish</name>
    <dbReference type="NCBI Taxonomy" id="230148"/>
    <lineage>
        <taxon>Eukaryota</taxon>
        <taxon>Metazoa</taxon>
        <taxon>Chordata</taxon>
        <taxon>Craniata</taxon>
        <taxon>Vertebrata</taxon>
        <taxon>Euteleostomi</taxon>
        <taxon>Actinopterygii</taxon>
        <taxon>Neopterygii</taxon>
        <taxon>Teleostei</taxon>
        <taxon>Neoteleostei</taxon>
        <taxon>Acanthomorphata</taxon>
        <taxon>Eupercaria</taxon>
        <taxon>Perciformes</taxon>
        <taxon>Cottioidei</taxon>
        <taxon>Cottales</taxon>
        <taxon>Liparidae</taxon>
        <taxon>Liparis</taxon>
    </lineage>
</organism>
<gene>
    <name evidence="2" type="ORF">EYF80_039390</name>
</gene>
<evidence type="ECO:0000313" key="2">
    <source>
        <dbReference type="EMBL" id="TNN50403.1"/>
    </source>
</evidence>
<protein>
    <submittedName>
        <fullName evidence="2">Uncharacterized protein</fullName>
    </submittedName>
</protein>
<accession>A0A4Z2GBW3</accession>
<evidence type="ECO:0000256" key="1">
    <source>
        <dbReference type="SAM" id="MobiDB-lite"/>
    </source>
</evidence>
<sequence length="117" mass="12701">MTGANYTLQPRLDPEPTTRQRRLQFRLPGNRSITNRLPLPFLDILCVSDAFAHHSSPADVALSPLSDGRSGDALAPRQVVLNLILSLSASPSRPIGNHTCSRSTVSNMRVCTSHADV</sequence>
<name>A0A4Z2GBW3_9TELE</name>
<proteinExistence type="predicted"/>
<comment type="caution">
    <text evidence="2">The sequence shown here is derived from an EMBL/GenBank/DDBJ whole genome shotgun (WGS) entry which is preliminary data.</text>
</comment>
<feature type="region of interest" description="Disordered" evidence="1">
    <location>
        <begin position="1"/>
        <end position="27"/>
    </location>
</feature>
<dbReference type="EMBL" id="SRLO01000618">
    <property type="protein sequence ID" value="TNN50403.1"/>
    <property type="molecule type" value="Genomic_DNA"/>
</dbReference>
<dbReference type="Proteomes" id="UP000314294">
    <property type="component" value="Unassembled WGS sequence"/>
</dbReference>